<evidence type="ECO:0000256" key="2">
    <source>
        <dbReference type="ARBA" id="ARBA00023315"/>
    </source>
</evidence>
<accession>A0AA45HIT6</accession>
<evidence type="ECO:0000259" key="3">
    <source>
        <dbReference type="PROSITE" id="PS51186"/>
    </source>
</evidence>
<protein>
    <submittedName>
        <fullName evidence="4">Acetyltransferase (GNAT) family protein</fullName>
    </submittedName>
</protein>
<gene>
    <name evidence="4" type="ORF">C7380_108116</name>
</gene>
<dbReference type="SUPFAM" id="SSF55729">
    <property type="entry name" value="Acyl-CoA N-acyltransferases (Nat)"/>
    <property type="match status" value="1"/>
</dbReference>
<organism evidence="4 5">
    <name type="scientific">Oceanotoga teriensis</name>
    <dbReference type="NCBI Taxonomy" id="515440"/>
    <lineage>
        <taxon>Bacteria</taxon>
        <taxon>Thermotogati</taxon>
        <taxon>Thermotogota</taxon>
        <taxon>Thermotogae</taxon>
        <taxon>Petrotogales</taxon>
        <taxon>Petrotogaceae</taxon>
        <taxon>Oceanotoga</taxon>
    </lineage>
</organism>
<keyword evidence="2" id="KW-0012">Acyltransferase</keyword>
<dbReference type="InterPro" id="IPR000182">
    <property type="entry name" value="GNAT_dom"/>
</dbReference>
<dbReference type="PANTHER" id="PTHR42919">
    <property type="entry name" value="N-ALPHA-ACETYLTRANSFERASE"/>
    <property type="match status" value="1"/>
</dbReference>
<dbReference type="Proteomes" id="UP000245921">
    <property type="component" value="Unassembled WGS sequence"/>
</dbReference>
<keyword evidence="1" id="KW-0808">Transferase</keyword>
<dbReference type="InterPro" id="IPR051556">
    <property type="entry name" value="N-term/lysine_N-AcTrnsfr"/>
</dbReference>
<reference evidence="4 5" key="1">
    <citation type="submission" date="2018-05" db="EMBL/GenBank/DDBJ databases">
        <title>Genomic Encyclopedia of Type Strains, Phase IV (KMG-IV): sequencing the most valuable type-strain genomes for metagenomic binning, comparative biology and taxonomic classification.</title>
        <authorList>
            <person name="Goeker M."/>
        </authorList>
    </citation>
    <scope>NUCLEOTIDE SEQUENCE [LARGE SCALE GENOMIC DNA]</scope>
    <source>
        <strain evidence="4 5">DSM 24906</strain>
    </source>
</reference>
<dbReference type="PANTHER" id="PTHR42919:SF8">
    <property type="entry name" value="N-ALPHA-ACETYLTRANSFERASE 50"/>
    <property type="match status" value="1"/>
</dbReference>
<keyword evidence="5" id="KW-1185">Reference proteome</keyword>
<comment type="caution">
    <text evidence="4">The sequence shown here is derived from an EMBL/GenBank/DDBJ whole genome shotgun (WGS) entry which is preliminary data.</text>
</comment>
<dbReference type="RefSeq" id="WP_109604810.1">
    <property type="nucleotide sequence ID" value="NZ_JAMHJO010000004.1"/>
</dbReference>
<evidence type="ECO:0000313" key="5">
    <source>
        <dbReference type="Proteomes" id="UP000245921"/>
    </source>
</evidence>
<proteinExistence type="predicted"/>
<dbReference type="CDD" id="cd04301">
    <property type="entry name" value="NAT_SF"/>
    <property type="match status" value="1"/>
</dbReference>
<dbReference type="InterPro" id="IPR016181">
    <property type="entry name" value="Acyl_CoA_acyltransferase"/>
</dbReference>
<dbReference type="AlphaFoldDB" id="A0AA45HIT6"/>
<dbReference type="GO" id="GO:0016747">
    <property type="term" value="F:acyltransferase activity, transferring groups other than amino-acyl groups"/>
    <property type="evidence" value="ECO:0007669"/>
    <property type="project" value="InterPro"/>
</dbReference>
<dbReference type="PROSITE" id="PS51186">
    <property type="entry name" value="GNAT"/>
    <property type="match status" value="1"/>
</dbReference>
<sequence>MLKENFIQQFEQVTLNAWPALNEYYMDGWLLRFSNGFTKRANSVNILYDSNDDLEYKLKKCEGIYEKMNLRPIFKLTDSTHYIKEFLESHDYTPIGKSDVQLLHISHDDISFEEKSDSELVYFEEFNEEWFEIFCNMKNLNLEQRSTAKKMFEKMLNESLYIILKRNENIIGIAMAVFESEFVGVFDLIINEDFRRLGHGEYIMNFILNYSSERGYRKSYLQVLSDNESAFKLYEKLGYKTVYNYYYMVKND</sequence>
<evidence type="ECO:0000256" key="1">
    <source>
        <dbReference type="ARBA" id="ARBA00022679"/>
    </source>
</evidence>
<feature type="domain" description="N-acetyltransferase" evidence="3">
    <location>
        <begin position="110"/>
        <end position="252"/>
    </location>
</feature>
<dbReference type="Gene3D" id="3.40.630.30">
    <property type="match status" value="1"/>
</dbReference>
<evidence type="ECO:0000313" key="4">
    <source>
        <dbReference type="EMBL" id="PWJ93286.1"/>
    </source>
</evidence>
<dbReference type="EMBL" id="QGGI01000008">
    <property type="protein sequence ID" value="PWJ93286.1"/>
    <property type="molecule type" value="Genomic_DNA"/>
</dbReference>
<dbReference type="Pfam" id="PF24553">
    <property type="entry name" value="Rv0428c_C"/>
    <property type="match status" value="1"/>
</dbReference>
<name>A0AA45HIT6_9BACT</name>
<dbReference type="InterPro" id="IPR056935">
    <property type="entry name" value="Rv0428c-like_C"/>
</dbReference>